<accession>A0A7D3VUK8</accession>
<reference evidence="1 2" key="1">
    <citation type="submission" date="2020-05" db="EMBL/GenBank/DDBJ databases">
        <title>Actinomadura verrucosospora NRRL-B18236 (PFL_A860) Genome sequencing and assembly.</title>
        <authorList>
            <person name="Samborskyy M."/>
        </authorList>
    </citation>
    <scope>NUCLEOTIDE SEQUENCE [LARGE SCALE GENOMIC DNA]</scope>
    <source>
        <strain evidence="1 2">NRRL:B18236</strain>
    </source>
</reference>
<proteinExistence type="predicted"/>
<evidence type="ECO:0000313" key="2">
    <source>
        <dbReference type="Proteomes" id="UP000501240"/>
    </source>
</evidence>
<name>A0A7D3VUK8_ACTVE</name>
<protein>
    <submittedName>
        <fullName evidence="1">Uncharacterized protein</fullName>
    </submittedName>
</protein>
<sequence>MESCIRTRIAMGSAQPLRQTCVAAREESLPFFASIRRTSLTYPALNFALT</sequence>
<dbReference type="Proteomes" id="UP000501240">
    <property type="component" value="Chromosome"/>
</dbReference>
<dbReference type="EMBL" id="CP053892">
    <property type="protein sequence ID" value="QKG23735.1"/>
    <property type="molecule type" value="Genomic_DNA"/>
</dbReference>
<organism evidence="1 2">
    <name type="scientific">Actinomadura verrucosospora</name>
    <dbReference type="NCBI Taxonomy" id="46165"/>
    <lineage>
        <taxon>Bacteria</taxon>
        <taxon>Bacillati</taxon>
        <taxon>Actinomycetota</taxon>
        <taxon>Actinomycetes</taxon>
        <taxon>Streptosporangiales</taxon>
        <taxon>Thermomonosporaceae</taxon>
        <taxon>Actinomadura</taxon>
    </lineage>
</organism>
<dbReference type="RefSeq" id="WP_216857962.1">
    <property type="nucleotide sequence ID" value="NZ_CP053892.1"/>
</dbReference>
<gene>
    <name evidence="1" type="ORF">ACTIVE_5378</name>
</gene>
<keyword evidence="2" id="KW-1185">Reference proteome</keyword>
<dbReference type="AlphaFoldDB" id="A0A7D3VUK8"/>
<evidence type="ECO:0000313" key="1">
    <source>
        <dbReference type="EMBL" id="QKG23735.1"/>
    </source>
</evidence>